<sequence length="72" mass="8420">MQRLAFYHRRGRQRCKLRHVMPLYHVHPLFTTRVIGVLHVIGNNENHQMDCSNSNVTPWIPEGVGRGAHYDT</sequence>
<dbReference type="AlphaFoldDB" id="A0A2H1WK35"/>
<dbReference type="EMBL" id="ODYU01009166">
    <property type="protein sequence ID" value="SOQ53409.1"/>
    <property type="molecule type" value="Genomic_DNA"/>
</dbReference>
<evidence type="ECO:0000313" key="1">
    <source>
        <dbReference type="EMBL" id="SOQ53409.1"/>
    </source>
</evidence>
<proteinExistence type="predicted"/>
<organism evidence="1">
    <name type="scientific">Spodoptera frugiperda</name>
    <name type="common">Fall armyworm</name>
    <dbReference type="NCBI Taxonomy" id="7108"/>
    <lineage>
        <taxon>Eukaryota</taxon>
        <taxon>Metazoa</taxon>
        <taxon>Ecdysozoa</taxon>
        <taxon>Arthropoda</taxon>
        <taxon>Hexapoda</taxon>
        <taxon>Insecta</taxon>
        <taxon>Pterygota</taxon>
        <taxon>Neoptera</taxon>
        <taxon>Endopterygota</taxon>
        <taxon>Lepidoptera</taxon>
        <taxon>Glossata</taxon>
        <taxon>Ditrysia</taxon>
        <taxon>Noctuoidea</taxon>
        <taxon>Noctuidae</taxon>
        <taxon>Amphipyrinae</taxon>
        <taxon>Spodoptera</taxon>
    </lineage>
</organism>
<reference evidence="1" key="1">
    <citation type="submission" date="2016-07" db="EMBL/GenBank/DDBJ databases">
        <authorList>
            <person name="Bretaudeau A."/>
        </authorList>
    </citation>
    <scope>NUCLEOTIDE SEQUENCE</scope>
    <source>
        <strain evidence="1">Rice</strain>
        <tissue evidence="1">Whole body</tissue>
    </source>
</reference>
<accession>A0A2H1WK35</accession>
<gene>
    <name evidence="1" type="ORF">SFRICE_021264</name>
</gene>
<name>A0A2H1WK35_SPOFR</name>
<protein>
    <submittedName>
        <fullName evidence="1">SFRICE_021264</fullName>
    </submittedName>
</protein>